<proteinExistence type="predicted"/>
<comment type="caution">
    <text evidence="1">The sequence shown here is derived from an EMBL/GenBank/DDBJ whole genome shotgun (WGS) entry which is preliminary data.</text>
</comment>
<gene>
    <name evidence="1" type="ORF">LCGC14_2299690</name>
</gene>
<dbReference type="EMBL" id="LAZR01032392">
    <property type="protein sequence ID" value="KKL51022.1"/>
    <property type="molecule type" value="Genomic_DNA"/>
</dbReference>
<name>A0A0F9FIT8_9ZZZZ</name>
<protein>
    <submittedName>
        <fullName evidence="1">Uncharacterized protein</fullName>
    </submittedName>
</protein>
<evidence type="ECO:0000313" key="1">
    <source>
        <dbReference type="EMBL" id="KKL51022.1"/>
    </source>
</evidence>
<dbReference type="AlphaFoldDB" id="A0A0F9FIT8"/>
<sequence>LGDKETPEPDAETLAWIAKSETRALALN</sequence>
<accession>A0A0F9FIT8</accession>
<reference evidence="1" key="1">
    <citation type="journal article" date="2015" name="Nature">
        <title>Complex archaea that bridge the gap between prokaryotes and eukaryotes.</title>
        <authorList>
            <person name="Spang A."/>
            <person name="Saw J.H."/>
            <person name="Jorgensen S.L."/>
            <person name="Zaremba-Niedzwiedzka K."/>
            <person name="Martijn J."/>
            <person name="Lind A.E."/>
            <person name="van Eijk R."/>
            <person name="Schleper C."/>
            <person name="Guy L."/>
            <person name="Ettema T.J."/>
        </authorList>
    </citation>
    <scope>NUCLEOTIDE SEQUENCE</scope>
</reference>
<organism evidence="1">
    <name type="scientific">marine sediment metagenome</name>
    <dbReference type="NCBI Taxonomy" id="412755"/>
    <lineage>
        <taxon>unclassified sequences</taxon>
        <taxon>metagenomes</taxon>
        <taxon>ecological metagenomes</taxon>
    </lineage>
</organism>
<feature type="non-terminal residue" evidence="1">
    <location>
        <position position="1"/>
    </location>
</feature>